<keyword evidence="3" id="KW-0804">Transcription</keyword>
<proteinExistence type="predicted"/>
<sequence>MIDWDPTRPKWEQVAEVLRSKIRSGELKSGDRVPSVVSLTREFGISHVTAQKVLVALREEGLTKTTPGMGSFVK</sequence>
<evidence type="ECO:0000259" key="4">
    <source>
        <dbReference type="PROSITE" id="PS50949"/>
    </source>
</evidence>
<dbReference type="Gene3D" id="1.10.10.10">
    <property type="entry name" value="Winged helix-like DNA-binding domain superfamily/Winged helix DNA-binding domain"/>
    <property type="match status" value="1"/>
</dbReference>
<dbReference type="PANTHER" id="PTHR38445:SF9">
    <property type="entry name" value="HTH-TYPE TRANSCRIPTIONAL REPRESSOR YTRA"/>
    <property type="match status" value="1"/>
</dbReference>
<protein>
    <submittedName>
        <fullName evidence="5">GntR family transcriptional regulator</fullName>
    </submittedName>
</protein>
<dbReference type="RefSeq" id="WP_383226072.1">
    <property type="nucleotide sequence ID" value="NZ_JBHMAR010000048.1"/>
</dbReference>
<evidence type="ECO:0000256" key="2">
    <source>
        <dbReference type="ARBA" id="ARBA00023125"/>
    </source>
</evidence>
<keyword evidence="2" id="KW-0238">DNA-binding</keyword>
<dbReference type="SUPFAM" id="SSF46785">
    <property type="entry name" value="Winged helix' DNA-binding domain"/>
    <property type="match status" value="1"/>
</dbReference>
<dbReference type="Pfam" id="PF00392">
    <property type="entry name" value="GntR"/>
    <property type="match status" value="1"/>
</dbReference>
<feature type="domain" description="HTH gntR-type" evidence="4">
    <location>
        <begin position="8"/>
        <end position="74"/>
    </location>
</feature>
<dbReference type="Proteomes" id="UP001589703">
    <property type="component" value="Unassembled WGS sequence"/>
</dbReference>
<evidence type="ECO:0000313" key="5">
    <source>
        <dbReference type="EMBL" id="MFB9738397.1"/>
    </source>
</evidence>
<dbReference type="InterPro" id="IPR000524">
    <property type="entry name" value="Tscrpt_reg_HTH_GntR"/>
</dbReference>
<evidence type="ECO:0000256" key="3">
    <source>
        <dbReference type="ARBA" id="ARBA00023163"/>
    </source>
</evidence>
<keyword evidence="6" id="KW-1185">Reference proteome</keyword>
<dbReference type="InterPro" id="IPR036390">
    <property type="entry name" value="WH_DNA-bd_sf"/>
</dbReference>
<dbReference type="PANTHER" id="PTHR38445">
    <property type="entry name" value="HTH-TYPE TRANSCRIPTIONAL REPRESSOR YTRA"/>
    <property type="match status" value="1"/>
</dbReference>
<comment type="caution">
    <text evidence="5">The sequence shown here is derived from an EMBL/GenBank/DDBJ whole genome shotgun (WGS) entry which is preliminary data.</text>
</comment>
<accession>A0ABV5VKP5</accession>
<evidence type="ECO:0000256" key="1">
    <source>
        <dbReference type="ARBA" id="ARBA00023015"/>
    </source>
</evidence>
<organism evidence="5 6">
    <name type="scientific">Streptomyces thermocoprophilus</name>
    <dbReference type="NCBI Taxonomy" id="78356"/>
    <lineage>
        <taxon>Bacteria</taxon>
        <taxon>Bacillati</taxon>
        <taxon>Actinomycetota</taxon>
        <taxon>Actinomycetes</taxon>
        <taxon>Kitasatosporales</taxon>
        <taxon>Streptomycetaceae</taxon>
        <taxon>Streptomyces</taxon>
    </lineage>
</organism>
<dbReference type="PROSITE" id="PS50949">
    <property type="entry name" value="HTH_GNTR"/>
    <property type="match status" value="1"/>
</dbReference>
<dbReference type="SMART" id="SM00345">
    <property type="entry name" value="HTH_GNTR"/>
    <property type="match status" value="1"/>
</dbReference>
<name>A0ABV5VKP5_9ACTN</name>
<dbReference type="EMBL" id="JBHMAR010000048">
    <property type="protein sequence ID" value="MFB9738397.1"/>
    <property type="molecule type" value="Genomic_DNA"/>
</dbReference>
<gene>
    <name evidence="5" type="ORF">ACFFRO_25290</name>
</gene>
<keyword evidence="1" id="KW-0805">Transcription regulation</keyword>
<evidence type="ECO:0000313" key="6">
    <source>
        <dbReference type="Proteomes" id="UP001589703"/>
    </source>
</evidence>
<dbReference type="CDD" id="cd07377">
    <property type="entry name" value="WHTH_GntR"/>
    <property type="match status" value="1"/>
</dbReference>
<reference evidence="5 6" key="1">
    <citation type="submission" date="2024-09" db="EMBL/GenBank/DDBJ databases">
        <authorList>
            <person name="Sun Q."/>
            <person name="Mori K."/>
        </authorList>
    </citation>
    <scope>NUCLEOTIDE SEQUENCE [LARGE SCALE GENOMIC DNA]</scope>
    <source>
        <strain evidence="5 6">JCM 10918</strain>
    </source>
</reference>
<dbReference type="InterPro" id="IPR036388">
    <property type="entry name" value="WH-like_DNA-bd_sf"/>
</dbReference>